<dbReference type="PANTHER" id="PTHR31970:SF9">
    <property type="entry name" value="MOLYBDATE TRANSPORTER 2"/>
    <property type="match status" value="1"/>
</dbReference>
<feature type="transmembrane region" description="Helical" evidence="1">
    <location>
        <begin position="26"/>
        <end position="46"/>
    </location>
</feature>
<keyword evidence="1" id="KW-0472">Membrane</keyword>
<dbReference type="Pfam" id="PF16983">
    <property type="entry name" value="MFS_MOT1"/>
    <property type="match status" value="2"/>
</dbReference>
<dbReference type="AlphaFoldDB" id="A0AA41UJI4"/>
<sequence length="413" mass="43084">MDQRMETASTEKAAHNPPFLFNRLELAGSLGDLGTILPLAIGMILINGLHPLGLFLAVGLFYIGCGLYFRVTVPVEPMKVIGAYAVATGIGAAQIQAATLWTFLVLLLIGGTGLITVIGRAIPRPVIRGVQLSTGVLLVTQGVKLMLGTSPFQAMHGAGEPYLAIQAMGPVPLGLIIGAALGAATLMLLDNKRLPAAIVIVGAGMAIGLLFGTREGLAQMRPGLYWPSLLPFGLPSVSDLTFALMVLVLPQMPMTVGNAVVANADLSLQYFPRDGRRVTYRALSLSMALGNLLSFCLGGMPMCHGAGGLASRYRFGARSGGSNLIIGVLFILLALLLGPHLMGIIHLLPMAALGVLLVFAGAQLSLTLLDMNTRKELFVPILVVGITLASNLAAGFIAGTLAAYALRSDKLSV</sequence>
<name>A0AA41UJI4_9BACT</name>
<dbReference type="Proteomes" id="UP001165427">
    <property type="component" value="Unassembled WGS sequence"/>
</dbReference>
<feature type="transmembrane region" description="Helical" evidence="1">
    <location>
        <begin position="52"/>
        <end position="69"/>
    </location>
</feature>
<feature type="transmembrane region" description="Helical" evidence="1">
    <location>
        <begin position="103"/>
        <end position="122"/>
    </location>
</feature>
<feature type="transmembrane region" description="Helical" evidence="1">
    <location>
        <begin position="320"/>
        <end position="337"/>
    </location>
</feature>
<accession>A0AA41UJI4</accession>
<feature type="transmembrane region" description="Helical" evidence="1">
    <location>
        <begin position="167"/>
        <end position="189"/>
    </location>
</feature>
<feature type="transmembrane region" description="Helical" evidence="1">
    <location>
        <begin position="344"/>
        <end position="366"/>
    </location>
</feature>
<dbReference type="InterPro" id="IPR031563">
    <property type="entry name" value="MOT1/MOT2"/>
</dbReference>
<keyword evidence="1" id="KW-1133">Transmembrane helix</keyword>
<evidence type="ECO:0000313" key="3">
    <source>
        <dbReference type="Proteomes" id="UP001165427"/>
    </source>
</evidence>
<protein>
    <submittedName>
        <fullName evidence="2">Sulfate/molybdate transporter</fullName>
    </submittedName>
</protein>
<feature type="transmembrane region" description="Helical" evidence="1">
    <location>
        <begin position="129"/>
        <end position="147"/>
    </location>
</feature>
<keyword evidence="3" id="KW-1185">Reference proteome</keyword>
<dbReference type="GO" id="GO:0015098">
    <property type="term" value="F:molybdate ion transmembrane transporter activity"/>
    <property type="evidence" value="ECO:0007669"/>
    <property type="project" value="InterPro"/>
</dbReference>
<feature type="transmembrane region" description="Helical" evidence="1">
    <location>
        <begin position="196"/>
        <end position="213"/>
    </location>
</feature>
<dbReference type="RefSeq" id="WP_246902705.1">
    <property type="nucleotide sequence ID" value="NZ_JALJRB010000002.1"/>
</dbReference>
<feature type="transmembrane region" description="Helical" evidence="1">
    <location>
        <begin position="378"/>
        <end position="406"/>
    </location>
</feature>
<organism evidence="2 3">
    <name type="scientific">Desulfatitalea alkaliphila</name>
    <dbReference type="NCBI Taxonomy" id="2929485"/>
    <lineage>
        <taxon>Bacteria</taxon>
        <taxon>Pseudomonadati</taxon>
        <taxon>Thermodesulfobacteriota</taxon>
        <taxon>Desulfobacteria</taxon>
        <taxon>Desulfobacterales</taxon>
        <taxon>Desulfosarcinaceae</taxon>
        <taxon>Desulfatitalea</taxon>
    </lineage>
</organism>
<keyword evidence="1" id="KW-0812">Transmembrane</keyword>
<dbReference type="EMBL" id="JALJRB010000002">
    <property type="protein sequence ID" value="MCJ8499411.1"/>
    <property type="molecule type" value="Genomic_DNA"/>
</dbReference>
<proteinExistence type="predicted"/>
<comment type="caution">
    <text evidence="2">The sequence shown here is derived from an EMBL/GenBank/DDBJ whole genome shotgun (WGS) entry which is preliminary data.</text>
</comment>
<dbReference type="PANTHER" id="PTHR31970">
    <property type="match status" value="1"/>
</dbReference>
<feature type="transmembrane region" description="Helical" evidence="1">
    <location>
        <begin position="278"/>
        <end position="300"/>
    </location>
</feature>
<reference evidence="2" key="1">
    <citation type="submission" date="2022-04" db="EMBL/GenBank/DDBJ databases">
        <title>Desulfatitalea alkaliphila sp. nov., a novel anaerobic sulfate-reducing bacterium isolated from terrestrial mud volcano, Taman Peninsula, Russia.</title>
        <authorList>
            <person name="Khomyakova M.A."/>
            <person name="Merkel A.Y."/>
            <person name="Slobodkin A.I."/>
        </authorList>
    </citation>
    <scope>NUCLEOTIDE SEQUENCE</scope>
    <source>
        <strain evidence="2">M08but</strain>
    </source>
</reference>
<evidence type="ECO:0000313" key="2">
    <source>
        <dbReference type="EMBL" id="MCJ8499411.1"/>
    </source>
</evidence>
<evidence type="ECO:0000256" key="1">
    <source>
        <dbReference type="SAM" id="Phobius"/>
    </source>
</evidence>
<feature type="transmembrane region" description="Helical" evidence="1">
    <location>
        <begin position="81"/>
        <end position="97"/>
    </location>
</feature>
<gene>
    <name evidence="2" type="ORF">MRX98_02400</name>
</gene>